<sequence>MQDRNLAAFDSLSRLRVLGLMDVTLLNLSVPDDSEDRRVRTSGSEVNSMAYGMADTLGQLEHLSTWEAVVPKFNNREDECLFGLFDSRVGSNQGGRVTKYLHDWFPFHFSSELKKLRDNNDTIESALRRSFLSLNKELGAKVFNSNLEMNLDFQREKNAASNLGIDDNKSGASGLIAYIKGTTLYVANVGDIVAVISRNRGNASPIAQKHSPMTPSEIARIRNAGGFISHKRLVNGELEVSRSFGHFHLIPAINANPTVEIVHLEEQDEFIIIATRGLWDRISYQTAVDIAYNEYTERGDLMRAAQKLRDFAIAYGAEDSIMVMIVGVEDIFGRGTRKWESKGTDNSNNIVGNTYYIRARRRDEDKPSDSTIARLQKEIEPPTGKIALVFTDIKNSTFLWETIPIAMRHAIKSHNSIMRRQLRNIGGYEVKTEGDAFMVSFPTVSSALLWCFTVQMQLLRADWPNELLELVDGKEVYGGHDSDLIYRGLSVRMGIHWGSPVCEIDPITKRMDYFGPMVNRAARICNAADGGQICVSADVESEIRLLEAMIDNDPTMGTSRKNSQDAEGEYEVAAAAAAALESNGRVEGPPSLSSNSGIDKTILSLRKMGFVVRKIGETKLKGLENPEELSLIYPEPLKGRLEEDQKKANQRSSVITPEKIYEPSTQILDPSSIRALGYLCLRLERVASGYVNTRRTRNSRTDYLTGLLTFHVKDNADDEELLRITESLITRIENAISTLALKKVGAYSKVLDTIITDPELVSKALQMCIQILGASK</sequence>
<dbReference type="GO" id="GO:0009190">
    <property type="term" value="P:cyclic nucleotide biosynthetic process"/>
    <property type="evidence" value="ECO:0007669"/>
    <property type="project" value="InterPro"/>
</dbReference>
<keyword evidence="4" id="KW-1185">Reference proteome</keyword>
<reference evidence="3" key="1">
    <citation type="submission" date="2021-06" db="EMBL/GenBank/DDBJ databases">
        <authorList>
            <person name="Kallberg Y."/>
            <person name="Tangrot J."/>
            <person name="Rosling A."/>
        </authorList>
    </citation>
    <scope>NUCLEOTIDE SEQUENCE</scope>
    <source>
        <strain evidence="3">MT106</strain>
    </source>
</reference>
<organism evidence="3 4">
    <name type="scientific">Ambispora gerdemannii</name>
    <dbReference type="NCBI Taxonomy" id="144530"/>
    <lineage>
        <taxon>Eukaryota</taxon>
        <taxon>Fungi</taxon>
        <taxon>Fungi incertae sedis</taxon>
        <taxon>Mucoromycota</taxon>
        <taxon>Glomeromycotina</taxon>
        <taxon>Glomeromycetes</taxon>
        <taxon>Archaeosporales</taxon>
        <taxon>Ambisporaceae</taxon>
        <taxon>Ambispora</taxon>
    </lineage>
</organism>
<dbReference type="InterPro" id="IPR036457">
    <property type="entry name" value="PPM-type-like_dom_sf"/>
</dbReference>
<proteinExistence type="predicted"/>
<dbReference type="PROSITE" id="PS51746">
    <property type="entry name" value="PPM_2"/>
    <property type="match status" value="1"/>
</dbReference>
<name>A0A9N8V390_9GLOM</name>
<dbReference type="OrthoDB" id="2021138at2759"/>
<accession>A0A9N8V390</accession>
<comment type="caution">
    <text evidence="3">The sequence shown here is derived from an EMBL/GenBank/DDBJ whole genome shotgun (WGS) entry which is preliminary data.</text>
</comment>
<dbReference type="InterPro" id="IPR001054">
    <property type="entry name" value="A/G_cyclase"/>
</dbReference>
<dbReference type="InterPro" id="IPR050697">
    <property type="entry name" value="Adenylyl/Guanylyl_Cyclase_3/4"/>
</dbReference>
<dbReference type="PANTHER" id="PTHR43081:SF1">
    <property type="entry name" value="ADENYLATE CYCLASE, TERMINAL-DIFFERENTIATION SPECIFIC"/>
    <property type="match status" value="1"/>
</dbReference>
<dbReference type="PANTHER" id="PTHR43081">
    <property type="entry name" value="ADENYLATE CYCLASE, TERMINAL-DIFFERENTIATION SPECIFIC-RELATED"/>
    <property type="match status" value="1"/>
</dbReference>
<dbReference type="Gene3D" id="3.30.70.1230">
    <property type="entry name" value="Nucleotide cyclase"/>
    <property type="match status" value="1"/>
</dbReference>
<dbReference type="SUPFAM" id="SSF81606">
    <property type="entry name" value="PP2C-like"/>
    <property type="match status" value="1"/>
</dbReference>
<dbReference type="PROSITE" id="PS50125">
    <property type="entry name" value="GUANYLATE_CYCLASE_2"/>
    <property type="match status" value="1"/>
</dbReference>
<dbReference type="CDD" id="cd07302">
    <property type="entry name" value="CHD"/>
    <property type="match status" value="1"/>
</dbReference>
<evidence type="ECO:0000259" key="2">
    <source>
        <dbReference type="PROSITE" id="PS51746"/>
    </source>
</evidence>
<gene>
    <name evidence="3" type="ORF">AGERDE_LOCUS1126</name>
</gene>
<feature type="domain" description="PPM-type phosphatase" evidence="2">
    <location>
        <begin position="50"/>
        <end position="328"/>
    </location>
</feature>
<protein>
    <submittedName>
        <fullName evidence="3">2514_t:CDS:1</fullName>
    </submittedName>
</protein>
<dbReference type="AlphaFoldDB" id="A0A9N8V390"/>
<dbReference type="Gene3D" id="3.60.40.10">
    <property type="entry name" value="PPM-type phosphatase domain"/>
    <property type="match status" value="1"/>
</dbReference>
<dbReference type="EMBL" id="CAJVPL010000073">
    <property type="protein sequence ID" value="CAG8441853.1"/>
    <property type="molecule type" value="Genomic_DNA"/>
</dbReference>
<dbReference type="SMART" id="SM00044">
    <property type="entry name" value="CYCc"/>
    <property type="match status" value="1"/>
</dbReference>
<dbReference type="InterPro" id="IPR001932">
    <property type="entry name" value="PPM-type_phosphatase-like_dom"/>
</dbReference>
<dbReference type="Proteomes" id="UP000789831">
    <property type="component" value="Unassembled WGS sequence"/>
</dbReference>
<dbReference type="GO" id="GO:0035556">
    <property type="term" value="P:intracellular signal transduction"/>
    <property type="evidence" value="ECO:0007669"/>
    <property type="project" value="InterPro"/>
</dbReference>
<dbReference type="InterPro" id="IPR029787">
    <property type="entry name" value="Nucleotide_cyclase"/>
</dbReference>
<feature type="domain" description="Guanylate cyclase" evidence="1">
    <location>
        <begin position="387"/>
        <end position="525"/>
    </location>
</feature>
<dbReference type="SUPFAM" id="SSF55073">
    <property type="entry name" value="Nucleotide cyclase"/>
    <property type="match status" value="1"/>
</dbReference>
<evidence type="ECO:0000313" key="3">
    <source>
        <dbReference type="EMBL" id="CAG8441853.1"/>
    </source>
</evidence>
<dbReference type="SMART" id="SM00332">
    <property type="entry name" value="PP2Cc"/>
    <property type="match status" value="1"/>
</dbReference>
<evidence type="ECO:0000259" key="1">
    <source>
        <dbReference type="PROSITE" id="PS50125"/>
    </source>
</evidence>
<dbReference type="CDD" id="cd00143">
    <property type="entry name" value="PP2Cc"/>
    <property type="match status" value="1"/>
</dbReference>
<dbReference type="Pfam" id="PF00211">
    <property type="entry name" value="Guanylate_cyc"/>
    <property type="match status" value="1"/>
</dbReference>
<dbReference type="Pfam" id="PF00481">
    <property type="entry name" value="PP2C"/>
    <property type="match status" value="1"/>
</dbReference>
<evidence type="ECO:0000313" key="4">
    <source>
        <dbReference type="Proteomes" id="UP000789831"/>
    </source>
</evidence>